<sequence>MTTNTTPEDLQSLYARRFDSMREYRNRVWHILIDCFFRNHIPAEGSVMDLGCGYGEFINNIAAGEKFGMDLNPNASRHLNPDVKLFEQDCSTPWPLADCSLDAVFTSNFFEHLPDKSTLQRTLKEVHRCLKPGGRLMAIGPNIRCLPGAYWDFWDHYLPLTELSLAEGLQSLGFEIALQKARFLPYTMARGMQIPGFLIGLYLRMPLFWPIFGKQFLVMALKK</sequence>
<dbReference type="Gene3D" id="3.40.50.150">
    <property type="entry name" value="Vaccinia Virus protein VP39"/>
    <property type="match status" value="1"/>
</dbReference>
<dbReference type="EMBL" id="LRRQ01000088">
    <property type="protein sequence ID" value="OAM89586.1"/>
    <property type="molecule type" value="Genomic_DNA"/>
</dbReference>
<protein>
    <submittedName>
        <fullName evidence="2">Methyltransferase type 11</fullName>
    </submittedName>
</protein>
<reference evidence="2 3" key="1">
    <citation type="submission" date="2016-01" db="EMBL/GenBank/DDBJ databases">
        <title>High potential of lignocellulose degradation of a new Verrucomicrobia species.</title>
        <authorList>
            <person name="Wang Y."/>
            <person name="Shi Y."/>
            <person name="Qiu Z."/>
            <person name="Liu S."/>
            <person name="Yang H."/>
        </authorList>
    </citation>
    <scope>NUCLEOTIDE SEQUENCE [LARGE SCALE GENOMIC DNA]</scope>
    <source>
        <strain evidence="2 3">TSB47</strain>
    </source>
</reference>
<gene>
    <name evidence="2" type="ORF">AW736_12580</name>
</gene>
<dbReference type="Pfam" id="PF08241">
    <property type="entry name" value="Methyltransf_11"/>
    <property type="match status" value="1"/>
</dbReference>
<dbReference type="AlphaFoldDB" id="A0A178IKE5"/>
<name>A0A178IKE5_9BACT</name>
<dbReference type="SUPFAM" id="SSF53335">
    <property type="entry name" value="S-adenosyl-L-methionine-dependent methyltransferases"/>
    <property type="match status" value="1"/>
</dbReference>
<dbReference type="GO" id="GO:0008757">
    <property type="term" value="F:S-adenosylmethionine-dependent methyltransferase activity"/>
    <property type="evidence" value="ECO:0007669"/>
    <property type="project" value="InterPro"/>
</dbReference>
<keyword evidence="3" id="KW-1185">Reference proteome</keyword>
<accession>A0A178IKE5</accession>
<evidence type="ECO:0000313" key="2">
    <source>
        <dbReference type="EMBL" id="OAM89586.1"/>
    </source>
</evidence>
<keyword evidence="2" id="KW-0489">Methyltransferase</keyword>
<keyword evidence="2" id="KW-0808">Transferase</keyword>
<evidence type="ECO:0000259" key="1">
    <source>
        <dbReference type="Pfam" id="PF08241"/>
    </source>
</evidence>
<dbReference type="OrthoDB" id="8936324at2"/>
<dbReference type="STRING" id="1184151.AW736_12580"/>
<proteinExistence type="predicted"/>
<feature type="domain" description="Methyltransferase type 11" evidence="1">
    <location>
        <begin position="49"/>
        <end position="137"/>
    </location>
</feature>
<dbReference type="PANTHER" id="PTHR43861">
    <property type="entry name" value="TRANS-ACONITATE 2-METHYLTRANSFERASE-RELATED"/>
    <property type="match status" value="1"/>
</dbReference>
<dbReference type="CDD" id="cd02440">
    <property type="entry name" value="AdoMet_MTases"/>
    <property type="match status" value="1"/>
</dbReference>
<dbReference type="InterPro" id="IPR013216">
    <property type="entry name" value="Methyltransf_11"/>
</dbReference>
<organism evidence="2 3">
    <name type="scientific">Termitidicoccus mucosus</name>
    <dbReference type="NCBI Taxonomy" id="1184151"/>
    <lineage>
        <taxon>Bacteria</taxon>
        <taxon>Pseudomonadati</taxon>
        <taxon>Verrucomicrobiota</taxon>
        <taxon>Opitutia</taxon>
        <taxon>Opitutales</taxon>
        <taxon>Opitutaceae</taxon>
        <taxon>Termitidicoccus</taxon>
    </lineage>
</organism>
<dbReference type="Proteomes" id="UP000078486">
    <property type="component" value="Unassembled WGS sequence"/>
</dbReference>
<dbReference type="PANTHER" id="PTHR43861:SF1">
    <property type="entry name" value="TRANS-ACONITATE 2-METHYLTRANSFERASE"/>
    <property type="match status" value="1"/>
</dbReference>
<comment type="caution">
    <text evidence="2">The sequence shown here is derived from an EMBL/GenBank/DDBJ whole genome shotgun (WGS) entry which is preliminary data.</text>
</comment>
<dbReference type="RefSeq" id="WP_068770572.1">
    <property type="nucleotide sequence ID" value="NZ_CP109796.1"/>
</dbReference>
<dbReference type="InterPro" id="IPR029063">
    <property type="entry name" value="SAM-dependent_MTases_sf"/>
</dbReference>
<evidence type="ECO:0000313" key="3">
    <source>
        <dbReference type="Proteomes" id="UP000078486"/>
    </source>
</evidence>
<dbReference type="GO" id="GO:0032259">
    <property type="term" value="P:methylation"/>
    <property type="evidence" value="ECO:0007669"/>
    <property type="project" value="UniProtKB-KW"/>
</dbReference>